<proteinExistence type="predicted"/>
<evidence type="ECO:0000313" key="2">
    <source>
        <dbReference type="Proteomes" id="UP001055811"/>
    </source>
</evidence>
<organism evidence="1 2">
    <name type="scientific">Cichorium intybus</name>
    <name type="common">Chicory</name>
    <dbReference type="NCBI Taxonomy" id="13427"/>
    <lineage>
        <taxon>Eukaryota</taxon>
        <taxon>Viridiplantae</taxon>
        <taxon>Streptophyta</taxon>
        <taxon>Embryophyta</taxon>
        <taxon>Tracheophyta</taxon>
        <taxon>Spermatophyta</taxon>
        <taxon>Magnoliopsida</taxon>
        <taxon>eudicotyledons</taxon>
        <taxon>Gunneridae</taxon>
        <taxon>Pentapetalae</taxon>
        <taxon>asterids</taxon>
        <taxon>campanulids</taxon>
        <taxon>Asterales</taxon>
        <taxon>Asteraceae</taxon>
        <taxon>Cichorioideae</taxon>
        <taxon>Cichorieae</taxon>
        <taxon>Cichoriinae</taxon>
        <taxon>Cichorium</taxon>
    </lineage>
</organism>
<comment type="caution">
    <text evidence="1">The sequence shown here is derived from an EMBL/GenBank/DDBJ whole genome shotgun (WGS) entry which is preliminary data.</text>
</comment>
<name>A0ACB9BRH0_CICIN</name>
<sequence>MIRFMESKLSSPVYDHLTRASSSTTGTEWDIVVKQWLYGTLTQSVFQAIVKTDATAKDVWEAIKGLFHENKKQKAIELDDELRNTTIGDSMVMEYFTRMKSIPDLLTNIGSPVSERTIFTYAFNELSQKFAHIKPVLHTSKSFPTFPELRFVLTLDERSIIKYQTHLTTIQPSYQDNSSSPTVLNTENQNLEITAVEVGEVVKAGAAKEDTKKVAVASRKANRPTGPNVQHQFFNSFADQPTSLPQAFSTMSHQDLGNVDWYMDTEATIHLHNDTGGHHGANYTARKVFEAGFYWPTIFKDATNFVKTCDLCQRAGNISSKNEMPLHSIQVCEIFDVWGIDFMGPFPNSQGNKYILVAVDYVSRWAEAKALPTNDARGVVKFLKTIFARFGVPKALISDRGTHFCNKQMENALNKYGVTHRISTPYHPQSSGQTEITNRALKRILERSVGISRKDWSEKLDDALWAFRTAFKTPIGTTPYRLVYGKACHLPVEVEHKAFWALKSCNMDFNLVSTNRLCQLNELNELRNDAYENSTIYKDKTKRWHDSRLKGNKDFQPGEKVLLYNSRLRLFPGKLKTRWYGPFTIKEVYPHGAVDLFKEGGESFKVNGHRLKRYEEGIQNENEREDIPLQTVEP</sequence>
<protein>
    <submittedName>
        <fullName evidence="1">Uncharacterized protein</fullName>
    </submittedName>
</protein>
<keyword evidence="2" id="KW-1185">Reference proteome</keyword>
<dbReference type="Proteomes" id="UP001055811">
    <property type="component" value="Linkage Group LG06"/>
</dbReference>
<accession>A0ACB9BRH0</accession>
<reference evidence="1 2" key="2">
    <citation type="journal article" date="2022" name="Mol. Ecol. Resour.">
        <title>The genomes of chicory, endive, great burdock and yacon provide insights into Asteraceae paleo-polyploidization history and plant inulin production.</title>
        <authorList>
            <person name="Fan W."/>
            <person name="Wang S."/>
            <person name="Wang H."/>
            <person name="Wang A."/>
            <person name="Jiang F."/>
            <person name="Liu H."/>
            <person name="Zhao H."/>
            <person name="Xu D."/>
            <person name="Zhang Y."/>
        </authorList>
    </citation>
    <scope>NUCLEOTIDE SEQUENCE [LARGE SCALE GENOMIC DNA]</scope>
    <source>
        <strain evidence="2">cv. Punajuju</strain>
        <tissue evidence="1">Leaves</tissue>
    </source>
</reference>
<reference evidence="2" key="1">
    <citation type="journal article" date="2022" name="Mol. Ecol. Resour.">
        <title>The genomes of chicory, endive, great burdock and yacon provide insights into Asteraceae palaeo-polyploidization history and plant inulin production.</title>
        <authorList>
            <person name="Fan W."/>
            <person name="Wang S."/>
            <person name="Wang H."/>
            <person name="Wang A."/>
            <person name="Jiang F."/>
            <person name="Liu H."/>
            <person name="Zhao H."/>
            <person name="Xu D."/>
            <person name="Zhang Y."/>
        </authorList>
    </citation>
    <scope>NUCLEOTIDE SEQUENCE [LARGE SCALE GENOMIC DNA]</scope>
    <source>
        <strain evidence="2">cv. Punajuju</strain>
    </source>
</reference>
<gene>
    <name evidence="1" type="ORF">L2E82_36436</name>
</gene>
<dbReference type="EMBL" id="CM042014">
    <property type="protein sequence ID" value="KAI3724651.1"/>
    <property type="molecule type" value="Genomic_DNA"/>
</dbReference>
<evidence type="ECO:0000313" key="1">
    <source>
        <dbReference type="EMBL" id="KAI3724651.1"/>
    </source>
</evidence>